<keyword evidence="3" id="KW-1185">Reference proteome</keyword>
<evidence type="ECO:0000313" key="2">
    <source>
        <dbReference type="EMBL" id="OCK82043.1"/>
    </source>
</evidence>
<feature type="transmembrane region" description="Helical" evidence="1">
    <location>
        <begin position="76"/>
        <end position="99"/>
    </location>
</feature>
<reference evidence="2 3" key="1">
    <citation type="journal article" date="2016" name="Nat. Commun.">
        <title>Ectomycorrhizal ecology is imprinted in the genome of the dominant symbiotic fungus Cenococcum geophilum.</title>
        <authorList>
            <consortium name="DOE Joint Genome Institute"/>
            <person name="Peter M."/>
            <person name="Kohler A."/>
            <person name="Ohm R.A."/>
            <person name="Kuo A."/>
            <person name="Krutzmann J."/>
            <person name="Morin E."/>
            <person name="Arend M."/>
            <person name="Barry K.W."/>
            <person name="Binder M."/>
            <person name="Choi C."/>
            <person name="Clum A."/>
            <person name="Copeland A."/>
            <person name="Grisel N."/>
            <person name="Haridas S."/>
            <person name="Kipfer T."/>
            <person name="LaButti K."/>
            <person name="Lindquist E."/>
            <person name="Lipzen A."/>
            <person name="Maire R."/>
            <person name="Meier B."/>
            <person name="Mihaltcheva S."/>
            <person name="Molinier V."/>
            <person name="Murat C."/>
            <person name="Poggeler S."/>
            <person name="Quandt C.A."/>
            <person name="Sperisen C."/>
            <person name="Tritt A."/>
            <person name="Tisserant E."/>
            <person name="Crous P.W."/>
            <person name="Henrissat B."/>
            <person name="Nehls U."/>
            <person name="Egli S."/>
            <person name="Spatafora J.W."/>
            <person name="Grigoriev I.V."/>
            <person name="Martin F.M."/>
        </authorList>
    </citation>
    <scope>NUCLEOTIDE SEQUENCE [LARGE SCALE GENOMIC DNA]</scope>
    <source>
        <strain evidence="2 3">CBS 459.81</strain>
    </source>
</reference>
<dbReference type="OrthoDB" id="4586224at2759"/>
<keyword evidence="1" id="KW-1133">Transmembrane helix</keyword>
<feature type="transmembrane region" description="Helical" evidence="1">
    <location>
        <begin position="152"/>
        <end position="178"/>
    </location>
</feature>
<keyword evidence="1" id="KW-0472">Membrane</keyword>
<name>A0A8E2EDW6_9PEZI</name>
<dbReference type="EMBL" id="KV744900">
    <property type="protein sequence ID" value="OCK82043.1"/>
    <property type="molecule type" value="Genomic_DNA"/>
</dbReference>
<gene>
    <name evidence="2" type="ORF">K432DRAFT_473528</name>
</gene>
<dbReference type="AlphaFoldDB" id="A0A8E2EDW6"/>
<feature type="transmembrane region" description="Helical" evidence="1">
    <location>
        <begin position="198"/>
        <end position="217"/>
    </location>
</feature>
<evidence type="ECO:0000313" key="3">
    <source>
        <dbReference type="Proteomes" id="UP000250266"/>
    </source>
</evidence>
<dbReference type="Proteomes" id="UP000250266">
    <property type="component" value="Unassembled WGS sequence"/>
</dbReference>
<proteinExistence type="predicted"/>
<organism evidence="2 3">
    <name type="scientific">Lepidopterella palustris CBS 459.81</name>
    <dbReference type="NCBI Taxonomy" id="1314670"/>
    <lineage>
        <taxon>Eukaryota</taxon>
        <taxon>Fungi</taxon>
        <taxon>Dikarya</taxon>
        <taxon>Ascomycota</taxon>
        <taxon>Pezizomycotina</taxon>
        <taxon>Dothideomycetes</taxon>
        <taxon>Pleosporomycetidae</taxon>
        <taxon>Mytilinidiales</taxon>
        <taxon>Argynnaceae</taxon>
        <taxon>Lepidopterella</taxon>
    </lineage>
</organism>
<evidence type="ECO:0000256" key="1">
    <source>
        <dbReference type="SAM" id="Phobius"/>
    </source>
</evidence>
<keyword evidence="1" id="KW-0812">Transmembrane</keyword>
<sequence>MAATNAVFWTGRDSKWDGSETMMVRSRSLCTSLLSKSRIRPLSGSSFQTMIVTLQGIKAMRELIESLINDKYGLTVALPTVFFPLAVLGLFRLAAVLWLSDDYGYMDVDAREDTLETLTPSRTFSETVSYSSEARLLHLSDALMSVKRYPQYLLRTALVALLFLARLAAYLVLAASLFLPTGSNVNFFAATTFSLNLFYPYFLFLTLVIVLMHILQGHNSTVLSALDILWYKIYTFSLYILASAIMIIAALETGRTPCGYYTTLPLYLRTDSYICMKNEANFN</sequence>
<feature type="transmembrane region" description="Helical" evidence="1">
    <location>
        <begin position="229"/>
        <end position="251"/>
    </location>
</feature>
<accession>A0A8E2EDW6</accession>
<protein>
    <submittedName>
        <fullName evidence="2">Uncharacterized protein</fullName>
    </submittedName>
</protein>